<evidence type="ECO:0000256" key="1">
    <source>
        <dbReference type="SAM" id="SignalP"/>
    </source>
</evidence>
<keyword evidence="1" id="KW-0732">Signal</keyword>
<dbReference type="Proteomes" id="UP000554342">
    <property type="component" value="Unassembled WGS sequence"/>
</dbReference>
<dbReference type="Pfam" id="PF12276">
    <property type="entry name" value="DUF3617"/>
    <property type="match status" value="1"/>
</dbReference>
<proteinExistence type="predicted"/>
<evidence type="ECO:0000313" key="3">
    <source>
        <dbReference type="Proteomes" id="UP000554342"/>
    </source>
</evidence>
<dbReference type="InterPro" id="IPR022061">
    <property type="entry name" value="DUF3617"/>
</dbReference>
<protein>
    <recommendedName>
        <fullName evidence="4">DUF3617 domain-containing protein</fullName>
    </recommendedName>
</protein>
<feature type="signal peptide" evidence="1">
    <location>
        <begin position="1"/>
        <end position="20"/>
    </location>
</feature>
<evidence type="ECO:0008006" key="4">
    <source>
        <dbReference type="Google" id="ProtNLM"/>
    </source>
</evidence>
<dbReference type="AlphaFoldDB" id="A0A840YWG4"/>
<gene>
    <name evidence="2" type="ORF">FHR23_000791</name>
</gene>
<dbReference type="RefSeq" id="WP_184001593.1">
    <property type="nucleotide sequence ID" value="NZ_BAABIF010000004.1"/>
</dbReference>
<organism evidence="2 3">
    <name type="scientific">Stakelama sediminis</name>
    <dbReference type="NCBI Taxonomy" id="463200"/>
    <lineage>
        <taxon>Bacteria</taxon>
        <taxon>Pseudomonadati</taxon>
        <taxon>Pseudomonadota</taxon>
        <taxon>Alphaproteobacteria</taxon>
        <taxon>Sphingomonadales</taxon>
        <taxon>Sphingomonadaceae</taxon>
        <taxon>Stakelama</taxon>
    </lineage>
</organism>
<dbReference type="EMBL" id="JACIJI010000001">
    <property type="protein sequence ID" value="MBB5717884.1"/>
    <property type="molecule type" value="Genomic_DNA"/>
</dbReference>
<reference evidence="2 3" key="1">
    <citation type="submission" date="2020-08" db="EMBL/GenBank/DDBJ databases">
        <title>Genomic Encyclopedia of Type Strains, Phase IV (KMG-IV): sequencing the most valuable type-strain genomes for metagenomic binning, comparative biology and taxonomic classification.</title>
        <authorList>
            <person name="Goeker M."/>
        </authorList>
    </citation>
    <scope>NUCLEOTIDE SEQUENCE [LARGE SCALE GENOMIC DNA]</scope>
    <source>
        <strain evidence="2 3">DSM 27203</strain>
    </source>
</reference>
<sequence length="157" mass="16767">MQATAVIGLAAALLGTAAMGTQITPGKWQSISQVTDVQMTMPEGMPPDMTDRMKTMMNSRRKPMDYCVTPDDIENAPKKLLQSSKGQCSYDKYTMANGKLDALATCRMQGGYTMQMHLAGSYTATSMDGSAVLDGKGPMGPMKITSTIHSKRIGACG</sequence>
<keyword evidence="3" id="KW-1185">Reference proteome</keyword>
<feature type="chain" id="PRO_5032985635" description="DUF3617 domain-containing protein" evidence="1">
    <location>
        <begin position="21"/>
        <end position="157"/>
    </location>
</feature>
<evidence type="ECO:0000313" key="2">
    <source>
        <dbReference type="EMBL" id="MBB5717884.1"/>
    </source>
</evidence>
<comment type="caution">
    <text evidence="2">The sequence shown here is derived from an EMBL/GenBank/DDBJ whole genome shotgun (WGS) entry which is preliminary data.</text>
</comment>
<name>A0A840YWG4_9SPHN</name>
<accession>A0A840YWG4</accession>